<evidence type="ECO:0000256" key="1">
    <source>
        <dbReference type="SAM" id="MobiDB-lite"/>
    </source>
</evidence>
<proteinExistence type="predicted"/>
<name>A0A8S3EAZ1_9BILA</name>
<dbReference type="Proteomes" id="UP000681967">
    <property type="component" value="Unassembled WGS sequence"/>
</dbReference>
<feature type="non-terminal residue" evidence="2">
    <location>
        <position position="1"/>
    </location>
</feature>
<feature type="region of interest" description="Disordered" evidence="1">
    <location>
        <begin position="1"/>
        <end position="115"/>
    </location>
</feature>
<feature type="compositionally biased region" description="Low complexity" evidence="1">
    <location>
        <begin position="91"/>
        <end position="104"/>
    </location>
</feature>
<protein>
    <submittedName>
        <fullName evidence="2">Uncharacterized protein</fullName>
    </submittedName>
</protein>
<evidence type="ECO:0000313" key="3">
    <source>
        <dbReference type="Proteomes" id="UP000681967"/>
    </source>
</evidence>
<comment type="caution">
    <text evidence="2">The sequence shown here is derived from an EMBL/GenBank/DDBJ whole genome shotgun (WGS) entry which is preliminary data.</text>
</comment>
<feature type="non-terminal residue" evidence="2">
    <location>
        <position position="115"/>
    </location>
</feature>
<accession>A0A8S3EAZ1</accession>
<organism evidence="2 3">
    <name type="scientific">Rotaria magnacalcarata</name>
    <dbReference type="NCBI Taxonomy" id="392030"/>
    <lineage>
        <taxon>Eukaryota</taxon>
        <taxon>Metazoa</taxon>
        <taxon>Spiralia</taxon>
        <taxon>Gnathifera</taxon>
        <taxon>Rotifera</taxon>
        <taxon>Eurotatoria</taxon>
        <taxon>Bdelloidea</taxon>
        <taxon>Philodinida</taxon>
        <taxon>Philodinidae</taxon>
        <taxon>Rotaria</taxon>
    </lineage>
</organism>
<feature type="compositionally biased region" description="Polar residues" evidence="1">
    <location>
        <begin position="68"/>
        <end position="90"/>
    </location>
</feature>
<reference evidence="2" key="1">
    <citation type="submission" date="2021-02" db="EMBL/GenBank/DDBJ databases">
        <authorList>
            <person name="Nowell W R."/>
        </authorList>
    </citation>
    <scope>NUCLEOTIDE SEQUENCE</scope>
</reference>
<sequence>RKPGRNSVLNKNGSANTETKLTLEDEHRYSSKKSSSSYNQHNHHAGPTVQSANQDLPPALPPRKPMDKNNSVQMSSATRNPSVADNVSLQISSSTVDDISSSSSLAPPRVLTNKE</sequence>
<dbReference type="EMBL" id="CAJOBH010228437">
    <property type="protein sequence ID" value="CAF5061435.1"/>
    <property type="molecule type" value="Genomic_DNA"/>
</dbReference>
<dbReference type="AlphaFoldDB" id="A0A8S3EAZ1"/>
<gene>
    <name evidence="2" type="ORF">BYL167_LOCUS59331</name>
</gene>
<feature type="compositionally biased region" description="Polar residues" evidence="1">
    <location>
        <begin position="7"/>
        <end position="20"/>
    </location>
</feature>
<evidence type="ECO:0000313" key="2">
    <source>
        <dbReference type="EMBL" id="CAF5061435.1"/>
    </source>
</evidence>